<feature type="domain" description="Heterokaryon incompatibility" evidence="2">
    <location>
        <begin position="25"/>
        <end position="112"/>
    </location>
</feature>
<dbReference type="InterPro" id="IPR027417">
    <property type="entry name" value="P-loop_NTPase"/>
</dbReference>
<name>A0A9P4N6A4_9PLEO</name>
<sequence length="1353" mass="152679">MRLLRRKSGDDFELVTFNTDDIPSYAILSHTWTDGEEVTYNELVAGTGKNKAGYTKIRFCGERAAQDGLQYFWVDTCCIDKSTSVELSTAIRCMFHWYQRATKCYVYLSDVHVPSEVIDIKTYRITWEGAFRRSRWFTRGWTLQELLAPATVEFFSDTGKRLGTKISLEQEIHEITHIPSEALRGRHLSEFSIEERMDWGARRKTTIEEDKVYCLQGIFTVCIPLMYGEGEEYALSRLKEEIQRRLGGKEWRDRNDIQDLPVSSLLPFSRNEFFVGREDQLRSLEKLLCRQNSHQRITIFGLGGCGKSALALEYAYRAIARDAKYQVFWVPAISRESFELAYRDIGILLRLPGITDDNADVKQLIKKKLDSASSGDWLMIVDNADDASILLSGSDSDSRSSRLNDYLPRSERGKIIFTTRSRRVAEDLTQSNVIKLDDMDRIEARQLMAQRLWEKALLEEEAAVDELLRLLAHLPLAIVQATAFINCNGTSISEYISLFRQPNMEIQLFSEHFEDPSRYREMESTIAKTWYISFDQILKQDPFAADYLSFMSCIDRVNIPQSLLPSGDPLQQVKAIGTLKGYEFITEGQRVPHRLLVEKFFNIHRLVQMASIWWLKEHGEWTTWTYKAAARLQNLIPYGWHDGKEVWTAYLPHAIHVAALDGTLDDTMKASILDQVGRCKDSLGQYSAAETMHRQVLIIREKCLGKEHPSTLTTMSNLAGVLDSQGKYKEAESMNRQTLALGEKVLGPEHPFTLTSVSNLAGVLGRLGKYKEAESMNRQTLALGEKVLGPEHPLTLTSMSNLAGVLDCQGKYKEAELMNRQTLALGEKVLGREHPDTLASMSNLAGVLDSQGKYEEAESMNRQTLARREKVLGSEHPDTLTSMSNLALVLGHQGKYEEAESINRKTLALGEKVLGLEHPFTLTSMSNLALVLGRQGKYEEAESMNRQTLVRREKVLGPEHPDTLTSMSNLALVLGRRSKYEEAESMNRQTLALGEKVLGPEHPFTLTTMSNLAGVLGHQSKYEAESMNRQSLALGEKVLGPEHPFMLTSISNLVGVLDSQGKYEEAELMNRQTLALGEKVLGPEHPDTLTSVSNLAGVLDSQGKYEEAESMNRQTLARRKKVLGLEHPDTLMSMSNLALVLGRQGKYEEAELMNRQTLALGERVLGPEHPFTLKSMSNLAGVLGRQGKYEEAESMNRQTLVRRKKVLRPEHPDRLTSLSNLAGVLGRLGKYEEAELMNRQTLARREGAWARASRHPSECVRLCSPPCKSTSQCHFYRSKRKSMCCIHHGFRRRSSNSSLATLFPNACAARAGSIRPSMMPDIDVVSMHISKGSKPSRRLAKIDMRSSKFSLKL</sequence>
<dbReference type="PANTHER" id="PTHR46082">
    <property type="entry name" value="ATP/GTP-BINDING PROTEIN-RELATED"/>
    <property type="match status" value="1"/>
</dbReference>
<feature type="domain" description="NB-ARC" evidence="1">
    <location>
        <begin position="278"/>
        <end position="455"/>
    </location>
</feature>
<keyword evidence="4" id="KW-1185">Reference proteome</keyword>
<dbReference type="InterPro" id="IPR019734">
    <property type="entry name" value="TPR_rpt"/>
</dbReference>
<evidence type="ECO:0000259" key="1">
    <source>
        <dbReference type="Pfam" id="PF00931"/>
    </source>
</evidence>
<dbReference type="InterPro" id="IPR053137">
    <property type="entry name" value="NLR-like"/>
</dbReference>
<reference evidence="4" key="1">
    <citation type="journal article" date="2020" name="Stud. Mycol.">
        <title>101 Dothideomycetes genomes: A test case for predicting lifestyles and emergence of pathogens.</title>
        <authorList>
            <person name="Haridas S."/>
            <person name="Albert R."/>
            <person name="Binder M."/>
            <person name="Bloem J."/>
            <person name="LaButti K."/>
            <person name="Salamov A."/>
            <person name="Andreopoulos B."/>
            <person name="Baker S."/>
            <person name="Barry K."/>
            <person name="Bills G."/>
            <person name="Bluhm B."/>
            <person name="Cannon C."/>
            <person name="Castanera R."/>
            <person name="Culley D."/>
            <person name="Daum C."/>
            <person name="Ezra D."/>
            <person name="Gonzalez J."/>
            <person name="Henrissat B."/>
            <person name="Kuo A."/>
            <person name="Liang C."/>
            <person name="Lipzen A."/>
            <person name="Lutzoni F."/>
            <person name="Magnuson J."/>
            <person name="Mondo S."/>
            <person name="Nolan M."/>
            <person name="Ohm R."/>
            <person name="Pangilinan J."/>
            <person name="Park H.-J."/>
            <person name="Ramirez L."/>
            <person name="Alfaro M."/>
            <person name="Sun H."/>
            <person name="Tritt A."/>
            <person name="Yoshinaga Y."/>
            <person name="Zwiers L.-H."/>
            <person name="Turgeon B."/>
            <person name="Goodwin S."/>
            <person name="Spatafora J."/>
            <person name="Crous P."/>
            <person name="Grigoriev I."/>
        </authorList>
    </citation>
    <scope>NUCLEOTIDE SEQUENCE [LARGE SCALE GENOMIC DNA]</scope>
    <source>
        <strain evidence="4">CBS 304.66</strain>
    </source>
</reference>
<dbReference type="Pfam" id="PF13424">
    <property type="entry name" value="TPR_12"/>
    <property type="match status" value="5"/>
</dbReference>
<comment type="caution">
    <text evidence="3">The sequence shown here is derived from an EMBL/GenBank/DDBJ whole genome shotgun (WGS) entry which is preliminary data.</text>
</comment>
<dbReference type="Pfam" id="PF00931">
    <property type="entry name" value="NB-ARC"/>
    <property type="match status" value="1"/>
</dbReference>
<dbReference type="EMBL" id="ML986683">
    <property type="protein sequence ID" value="KAF2260381.1"/>
    <property type="molecule type" value="Genomic_DNA"/>
</dbReference>
<dbReference type="InterPro" id="IPR011990">
    <property type="entry name" value="TPR-like_helical_dom_sf"/>
</dbReference>
<evidence type="ECO:0000313" key="3">
    <source>
        <dbReference type="EMBL" id="KAF2260381.1"/>
    </source>
</evidence>
<dbReference type="GO" id="GO:0043531">
    <property type="term" value="F:ADP binding"/>
    <property type="evidence" value="ECO:0007669"/>
    <property type="project" value="InterPro"/>
</dbReference>
<dbReference type="InterPro" id="IPR010730">
    <property type="entry name" value="HET"/>
</dbReference>
<dbReference type="PRINTS" id="PR00381">
    <property type="entry name" value="KINESINLIGHT"/>
</dbReference>
<evidence type="ECO:0000313" key="4">
    <source>
        <dbReference type="Proteomes" id="UP000800093"/>
    </source>
</evidence>
<dbReference type="Proteomes" id="UP000800093">
    <property type="component" value="Unassembled WGS sequence"/>
</dbReference>
<dbReference type="SUPFAM" id="SSF48452">
    <property type="entry name" value="TPR-like"/>
    <property type="match status" value="5"/>
</dbReference>
<dbReference type="SUPFAM" id="SSF52540">
    <property type="entry name" value="P-loop containing nucleoside triphosphate hydrolases"/>
    <property type="match status" value="1"/>
</dbReference>
<protein>
    <submittedName>
        <fullName evidence="3">Kinesin light chain 3</fullName>
    </submittedName>
</protein>
<dbReference type="Gene3D" id="3.40.50.300">
    <property type="entry name" value="P-loop containing nucleotide triphosphate hydrolases"/>
    <property type="match status" value="1"/>
</dbReference>
<accession>A0A9P4N6A4</accession>
<dbReference type="InterPro" id="IPR002182">
    <property type="entry name" value="NB-ARC"/>
</dbReference>
<gene>
    <name evidence="3" type="ORF">CC78DRAFT_501787</name>
</gene>
<dbReference type="OrthoDB" id="1658288at2759"/>
<dbReference type="NCBIfam" id="NF040586">
    <property type="entry name" value="FxSxx_TPR"/>
    <property type="match status" value="1"/>
</dbReference>
<evidence type="ECO:0000259" key="2">
    <source>
        <dbReference type="Pfam" id="PF06985"/>
    </source>
</evidence>
<dbReference type="SMART" id="SM00028">
    <property type="entry name" value="TPR"/>
    <property type="match status" value="9"/>
</dbReference>
<dbReference type="Pfam" id="PF13374">
    <property type="entry name" value="TPR_10"/>
    <property type="match status" value="3"/>
</dbReference>
<dbReference type="Pfam" id="PF06985">
    <property type="entry name" value="HET"/>
    <property type="match status" value="1"/>
</dbReference>
<dbReference type="PANTHER" id="PTHR46082:SF6">
    <property type="entry name" value="AAA+ ATPASE DOMAIN-CONTAINING PROTEIN-RELATED"/>
    <property type="match status" value="1"/>
</dbReference>
<organism evidence="3 4">
    <name type="scientific">Lojkania enalia</name>
    <dbReference type="NCBI Taxonomy" id="147567"/>
    <lineage>
        <taxon>Eukaryota</taxon>
        <taxon>Fungi</taxon>
        <taxon>Dikarya</taxon>
        <taxon>Ascomycota</taxon>
        <taxon>Pezizomycotina</taxon>
        <taxon>Dothideomycetes</taxon>
        <taxon>Pleosporomycetidae</taxon>
        <taxon>Pleosporales</taxon>
        <taxon>Pleosporales incertae sedis</taxon>
        <taxon>Lojkania</taxon>
    </lineage>
</organism>
<dbReference type="Gene3D" id="1.25.40.10">
    <property type="entry name" value="Tetratricopeptide repeat domain"/>
    <property type="match status" value="4"/>
</dbReference>
<proteinExistence type="predicted"/>